<keyword evidence="2" id="KW-0614">Plasmid</keyword>
<dbReference type="Proteomes" id="UP000245977">
    <property type="component" value="Plasmid p1_010030"/>
</dbReference>
<sequence length="164" mass="18182">MKLKRLGLLYALTMIAMPSFAANVVTETQAVAILKGDGVKSVAAQSLFRNGVFSNKGFDNNAEAYRGYYFSQKPLTFLNFNVAALDIPYKTMYVGCCVIHQNSFILSHTIKSDMDTLHRFARKNNCRVDSDGLDGIIDPIAVKFVKKSNTTHFVSITCENPNAE</sequence>
<evidence type="ECO:0000313" key="3">
    <source>
        <dbReference type="Proteomes" id="UP000245977"/>
    </source>
</evidence>
<dbReference type="STRING" id="1871111.GCA_001704615_00939"/>
<keyword evidence="1" id="KW-0732">Signal</keyword>
<organism evidence="2 3">
    <name type="scientific">Acinetobacter defluvii</name>
    <dbReference type="NCBI Taxonomy" id="1871111"/>
    <lineage>
        <taxon>Bacteria</taxon>
        <taxon>Pseudomonadati</taxon>
        <taxon>Pseudomonadota</taxon>
        <taxon>Gammaproteobacteria</taxon>
        <taxon>Moraxellales</taxon>
        <taxon>Moraxellaceae</taxon>
        <taxon>Acinetobacter</taxon>
    </lineage>
</organism>
<dbReference type="OrthoDB" id="5624645at2"/>
<feature type="chain" id="PRO_5015708024" evidence="1">
    <location>
        <begin position="22"/>
        <end position="164"/>
    </location>
</feature>
<evidence type="ECO:0000256" key="1">
    <source>
        <dbReference type="SAM" id="SignalP"/>
    </source>
</evidence>
<keyword evidence="3" id="KW-1185">Reference proteome</keyword>
<geneLocation type="plasmid" evidence="2 3">
    <name>p1_010030</name>
</geneLocation>
<dbReference type="AlphaFoldDB" id="A0A2S2F815"/>
<dbReference type="RefSeq" id="WP_065994819.1">
    <property type="nucleotide sequence ID" value="NZ_CP029389.2"/>
</dbReference>
<reference evidence="2" key="1">
    <citation type="submission" date="2019-08" db="EMBL/GenBank/DDBJ databases">
        <title>The complete genome of Acinetobacter defluvii strain WCHAD010030.</title>
        <authorList>
            <person name="Hu Y."/>
            <person name="Qin J."/>
            <person name="Feng Y."/>
            <person name="Zong Z."/>
        </authorList>
    </citation>
    <scope>NUCLEOTIDE SEQUENCE</scope>
    <source>
        <strain evidence="2">WCHA30</strain>
        <plasmid evidence="2">p1_010030</plasmid>
    </source>
</reference>
<dbReference type="EMBL" id="CP029389">
    <property type="protein sequence ID" value="AWL27114.1"/>
    <property type="molecule type" value="Genomic_DNA"/>
</dbReference>
<dbReference type="KEGG" id="adv:DJ533_00065"/>
<name>A0A2S2F815_9GAMM</name>
<gene>
    <name evidence="2" type="ORF">DJ533_00065</name>
</gene>
<feature type="signal peptide" evidence="1">
    <location>
        <begin position="1"/>
        <end position="21"/>
    </location>
</feature>
<accession>A0A2S2F815</accession>
<evidence type="ECO:0000313" key="2">
    <source>
        <dbReference type="EMBL" id="AWL27114.1"/>
    </source>
</evidence>
<protein>
    <submittedName>
        <fullName evidence="2">Uncharacterized protein</fullName>
    </submittedName>
</protein>
<proteinExistence type="predicted"/>